<evidence type="ECO:0000313" key="2">
    <source>
        <dbReference type="EMBL" id="MBD6620636.1"/>
    </source>
</evidence>
<accession>A0AA40T473</accession>
<sequence>MLNKNISVDRNQITQHLAALGYKQGDTIYLRSFYPSDDPRKLEDKGRSAEIRNLKQLIRTVTAWQSDGRGVYFVVNGGGQADKDVTNCRAIFYEHDNLDKELQRELWRSLELPEPSLQIDTGGKSIHSYWIFNEPISPEQWRTLQTDLLEYASGDRSLKNPSRVMRLAGCFHFAPNNVPNAISQIILNGQNRYSYEELRAIIPQQEKITPSIPIDLPAGDIPIESCLTKTDRVLIDSGAGLGERNNKGAALARNLIGTAARLTHLGYRYKGDPRILFDEYCDRCSPPLHTKEAEAIWKSAQKDNPTATLTDDALNNCIKAWQRQQSAHYQQTTVNGKKMKSVTSDSAIKGDSYNQELMGITSTVTTVTDILQSGLTDYEETQKLESVLDSSVVKNAAFKQLVSSVRSQLDDVQPEDEIRLDNLINWHNAKLDFNQALPSMAADLLHDAEILNIEPIVIWQPLMAAVLSLVGKRLKLNVESHNVPAIAWTATVLESGGGKTRADSLVLTPIKKKQIEARRQFEKEVEEYQNWQGDTDERPPYPLERKYMFEMATIQAVIKRLSEQKDNGVLWARDELAGLFKSFGQFGKGENEGLECLLKLWDGAPAQVDRVSQVDSYVVEETALSLTGGIQPGMFRKIFKDPEDSQGMLARFLVAKANALMPRRVKGYCVLADKLPPFYDWLENCPMGVVKLSNSADAYYTKLCQEIGRQAWATTQPAIRAWMFKLPTQLLRIALALHLIECYGNPNCNFWQIETKTLSRAVLFAQYYRSAFNVVTEMTTESDDISSVLLKIWDAAVTKHTDGISTRDAYRNIKAIGTRAKEAFRNVSAYTTELFGKLERMGKGTVIKVGRQIKFVANFPSKYDPPPEEAGGQGAGCRGEEISPLPPAPCSLSSSQSIDSVPIPESHEPQGIELSPTSELSPVTVPNNGNYPSSNVVIEATHVTEIADNTQENSLELQTNQSANFAERGKADHSNQCSPVVETASSQPQADVPTPEITKGLKVQVHFPGSKRHEKQGVVARLVYEHGVKKAVVILENIEASLKHFLCPLPGTDLMRLEVIQPC</sequence>
<organism evidence="2 3">
    <name type="scientific">Komarekiella delphini-convector SJRDD-AB1</name>
    <dbReference type="NCBI Taxonomy" id="2593771"/>
    <lineage>
        <taxon>Bacteria</taxon>
        <taxon>Bacillati</taxon>
        <taxon>Cyanobacteriota</taxon>
        <taxon>Cyanophyceae</taxon>
        <taxon>Nostocales</taxon>
        <taxon>Nostocaceae</taxon>
        <taxon>Komarekiella</taxon>
        <taxon>Komarekiella delphini-convector</taxon>
    </lineage>
</organism>
<gene>
    <name evidence="2" type="ORF">FNW02_33925</name>
</gene>
<feature type="compositionally biased region" description="Polar residues" evidence="1">
    <location>
        <begin position="915"/>
        <end position="928"/>
    </location>
</feature>
<dbReference type="Proteomes" id="UP001165986">
    <property type="component" value="Unassembled WGS sequence"/>
</dbReference>
<dbReference type="EMBL" id="VJXY01000075">
    <property type="protein sequence ID" value="MBD6620636.1"/>
    <property type="molecule type" value="Genomic_DNA"/>
</dbReference>
<name>A0AA40T473_9NOST</name>
<dbReference type="InterPro" id="IPR025048">
    <property type="entry name" value="DUF3987"/>
</dbReference>
<dbReference type="Pfam" id="PF13148">
    <property type="entry name" value="DUF3987"/>
    <property type="match status" value="2"/>
</dbReference>
<feature type="region of interest" description="Disordered" evidence="1">
    <location>
        <begin position="860"/>
        <end position="928"/>
    </location>
</feature>
<proteinExistence type="predicted"/>
<dbReference type="AlphaFoldDB" id="A0AA40T473"/>
<protein>
    <submittedName>
        <fullName evidence="2">DUF3987 domain-containing protein</fullName>
    </submittedName>
</protein>
<evidence type="ECO:0000313" key="3">
    <source>
        <dbReference type="Proteomes" id="UP001165986"/>
    </source>
</evidence>
<keyword evidence="3" id="KW-1185">Reference proteome</keyword>
<reference evidence="2" key="1">
    <citation type="submission" date="2019-07" db="EMBL/GenBank/DDBJ databases">
        <title>Toxilogical consequences of a new and cryptic species of cyanobacteria (Komarekiella delphini-convector) recovered from the epidermis of a bottlenose dolphin and 1500 ft. in the air.</title>
        <authorList>
            <person name="Brown A.O."/>
            <person name="Dvorak P."/>
            <person name="Villanueva C.D."/>
            <person name="Foss A.J."/>
            <person name="Garvey A.D."/>
            <person name="Gibson Q.A."/>
            <person name="Johansen J.R."/>
            <person name="Casamatta D.A."/>
        </authorList>
    </citation>
    <scope>NUCLEOTIDE SEQUENCE</scope>
    <source>
        <strain evidence="2">SJRDD-AB1</strain>
    </source>
</reference>
<dbReference type="RefSeq" id="WP_191761949.1">
    <property type="nucleotide sequence ID" value="NZ_VJXY01000075.1"/>
</dbReference>
<evidence type="ECO:0000256" key="1">
    <source>
        <dbReference type="SAM" id="MobiDB-lite"/>
    </source>
</evidence>
<comment type="caution">
    <text evidence="2">The sequence shown here is derived from an EMBL/GenBank/DDBJ whole genome shotgun (WGS) entry which is preliminary data.</text>
</comment>